<keyword evidence="3" id="KW-1185">Reference proteome</keyword>
<dbReference type="CDD" id="cd01324">
    <property type="entry name" value="cbb3_Oxidase_CcoQ"/>
    <property type="match status" value="1"/>
</dbReference>
<dbReference type="HOGENOM" id="CLU_192294_5_0_5"/>
<dbReference type="AlphaFoldDB" id="A0A0B4X7G1"/>
<sequence length="56" mass="6557">MDLDHDAVVAFSKSWGLFYLIALALGVIVYTFWPSNRTRFDRAKHSILDRDDTPWK</sequence>
<protein>
    <submittedName>
        <fullName evidence="2">Cbb3-type cytochrome-c oxidase subunit FixQ 1</fullName>
    </submittedName>
</protein>
<gene>
    <name evidence="2" type="primary">fixQ-1</name>
    <name evidence="2" type="ORF">RGR602_CH03202</name>
</gene>
<dbReference type="Pfam" id="PF05545">
    <property type="entry name" value="FixQ"/>
    <property type="match status" value="1"/>
</dbReference>
<evidence type="ECO:0000256" key="1">
    <source>
        <dbReference type="SAM" id="Phobius"/>
    </source>
</evidence>
<keyword evidence="1" id="KW-0472">Membrane</keyword>
<evidence type="ECO:0000313" key="3">
    <source>
        <dbReference type="Proteomes" id="UP000031368"/>
    </source>
</evidence>
<accession>A0A0B4X7G1</accession>
<reference evidence="2 3" key="1">
    <citation type="submission" date="2013-11" db="EMBL/GenBank/DDBJ databases">
        <title>Complete genome sequence of Rhizobium gallicum bv. gallicum R602.</title>
        <authorList>
            <person name="Bustos P."/>
            <person name="Santamaria R.I."/>
            <person name="Lozano L."/>
            <person name="Acosta J.L."/>
            <person name="Ormeno-Orrillo E."/>
            <person name="Rogel M.A."/>
            <person name="Romero D."/>
            <person name="Cevallos M.A."/>
            <person name="Martinez-Romero E."/>
            <person name="Gonzalez V."/>
        </authorList>
    </citation>
    <scope>NUCLEOTIDE SEQUENCE [LARGE SCALE GENOMIC DNA]</scope>
    <source>
        <strain evidence="2 3">R602</strain>
    </source>
</reference>
<dbReference type="EMBL" id="CP006877">
    <property type="protein sequence ID" value="AJD42518.1"/>
    <property type="molecule type" value="Genomic_DNA"/>
</dbReference>
<evidence type="ECO:0000313" key="2">
    <source>
        <dbReference type="EMBL" id="AJD42518.1"/>
    </source>
</evidence>
<keyword evidence="1" id="KW-1133">Transmembrane helix</keyword>
<dbReference type="KEGG" id="rga:RGR602_CH03202"/>
<organism evidence="2 3">
    <name type="scientific">Rhizobium gallicum bv. gallicum R602sp</name>
    <dbReference type="NCBI Taxonomy" id="1041138"/>
    <lineage>
        <taxon>Bacteria</taxon>
        <taxon>Pseudomonadati</taxon>
        <taxon>Pseudomonadota</taxon>
        <taxon>Alphaproteobacteria</taxon>
        <taxon>Hyphomicrobiales</taxon>
        <taxon>Rhizobiaceae</taxon>
        <taxon>Rhizobium/Agrobacterium group</taxon>
        <taxon>Rhizobium</taxon>
    </lineage>
</organism>
<feature type="transmembrane region" description="Helical" evidence="1">
    <location>
        <begin position="15"/>
        <end position="33"/>
    </location>
</feature>
<keyword evidence="1" id="KW-0812">Transmembrane</keyword>
<dbReference type="InterPro" id="IPR008621">
    <property type="entry name" value="Cbb3-typ_cyt_oxidase_comp"/>
</dbReference>
<dbReference type="Proteomes" id="UP000031368">
    <property type="component" value="Chromosome"/>
</dbReference>
<dbReference type="RefSeq" id="WP_039845889.1">
    <property type="nucleotide sequence ID" value="NZ_CP006877.1"/>
</dbReference>
<name>A0A0B4X7G1_9HYPH</name>
<proteinExistence type="predicted"/>